<dbReference type="EMBL" id="CAXLJM020000099">
    <property type="protein sequence ID" value="CAL8133393.1"/>
    <property type="molecule type" value="Genomic_DNA"/>
</dbReference>
<organism evidence="2 3">
    <name type="scientific">Orchesella dallaii</name>
    <dbReference type="NCBI Taxonomy" id="48710"/>
    <lineage>
        <taxon>Eukaryota</taxon>
        <taxon>Metazoa</taxon>
        <taxon>Ecdysozoa</taxon>
        <taxon>Arthropoda</taxon>
        <taxon>Hexapoda</taxon>
        <taxon>Collembola</taxon>
        <taxon>Entomobryomorpha</taxon>
        <taxon>Entomobryoidea</taxon>
        <taxon>Orchesellidae</taxon>
        <taxon>Orchesellinae</taxon>
        <taxon>Orchesella</taxon>
    </lineage>
</organism>
<feature type="compositionally biased region" description="Polar residues" evidence="1">
    <location>
        <begin position="326"/>
        <end position="339"/>
    </location>
</feature>
<feature type="region of interest" description="Disordered" evidence="1">
    <location>
        <begin position="320"/>
        <end position="342"/>
    </location>
</feature>
<dbReference type="InterPro" id="IPR027417">
    <property type="entry name" value="P-loop_NTPase"/>
</dbReference>
<dbReference type="Gene3D" id="3.40.50.300">
    <property type="entry name" value="P-loop containing nucleotide triphosphate hydrolases"/>
    <property type="match status" value="1"/>
</dbReference>
<keyword evidence="3" id="KW-1185">Reference proteome</keyword>
<reference evidence="2 3" key="1">
    <citation type="submission" date="2024-08" db="EMBL/GenBank/DDBJ databases">
        <authorList>
            <person name="Cucini C."/>
            <person name="Frati F."/>
        </authorList>
    </citation>
    <scope>NUCLEOTIDE SEQUENCE [LARGE SCALE GENOMIC DNA]</scope>
</reference>
<name>A0ABP1RQT5_9HEXA</name>
<evidence type="ECO:0000256" key="1">
    <source>
        <dbReference type="SAM" id="MobiDB-lite"/>
    </source>
</evidence>
<evidence type="ECO:0000313" key="3">
    <source>
        <dbReference type="Proteomes" id="UP001642540"/>
    </source>
</evidence>
<gene>
    <name evidence="2" type="ORF">ODALV1_LOCUS25046</name>
</gene>
<protein>
    <submittedName>
        <fullName evidence="2">Uncharacterized protein</fullName>
    </submittedName>
</protein>
<dbReference type="Proteomes" id="UP001642540">
    <property type="component" value="Unassembled WGS sequence"/>
</dbReference>
<comment type="caution">
    <text evidence="2">The sequence shown here is derived from an EMBL/GenBank/DDBJ whole genome shotgun (WGS) entry which is preliminary data.</text>
</comment>
<evidence type="ECO:0000313" key="2">
    <source>
        <dbReference type="EMBL" id="CAL8133393.1"/>
    </source>
</evidence>
<accession>A0ABP1RQT5</accession>
<proteinExistence type="predicted"/>
<sequence length="714" mass="81790">MEKVPICRRIEGNLVFIEENLDKISKMARFDPDIPTAVVSFIGEKGSGKTIYTNLLIQSLRHNCTGGWLDKVDGNSAKRNQVTPLPGFPRCSSEDTKYSEVCLWPETFYLQSRGKSMLVLILHTEYEESDPRSNDVDSLEVFLSLVCSKIVEIHWQNDEFRFRGIHRDLKECPDNIYGNLLCSNVVYLIRSDTTSTQLDAANGTHICSAKSVSDIMSGETTAMIEDLKYFFVTCVPNQVKNIQSSKGYLKLDLNTYDAIYSSINMIADDEHMFPKTISNKKNFLLGGSFNEHVRTCVEISNNIFKLDRECSIFKHPPKCQTRESLPKNSSGTETITLESSSERKETKYHFRKQSNVSQFSDSDSSESCIGPSRDRIVKDKSNDETTHFNLMLSTLQLVTKTADAKLLDILREWSMTNMSFKLVDVLGQCLHNSRLLHCEQIEKLSYSEQAWVFDSALKQLTNDHSELKKVESLLESFSSIPCNEKSNAKALWLFLKTQNLENEMTGNNLLQKKAYRKFVLNICKNSVLKYISENRSTDVFLCSLEQMRNFYIEEMKRYIEMGPFSRKSLGDIHDLLLRHCTKSILDVMSWNLECDLTENQSQLNKICKQRLQTEFVDFQKTNTKVLSIVNKRLSSLIAKSKVKYDETIVQVVNCRASLEHLKAAHVRGKNQAIQFLNENIQQVRRLEPVVCHQQTLIALIDSDWSLLTQLVTIP</sequence>